<name>A0A2T6BUR7_9FLAO</name>
<keyword evidence="2" id="KW-1185">Reference proteome</keyword>
<dbReference type="OrthoDB" id="163151at2"/>
<evidence type="ECO:0000313" key="2">
    <source>
        <dbReference type="Proteomes" id="UP000244090"/>
    </source>
</evidence>
<sequence>MNILSYSVTFHSYWLHQDKAGQSVGVDNSPILEDDHPIFGGKALKGLFKEQIAVLQYCKALSTADERLEKLFGKKYIQESDIKFNSVRLKEFVPKNYHHLFFKDITTTAIEAETKQAKEHSLRTTKVVIPMRLEGTITIENMTNETVLENLKKDLHLMAGLIKEIGKDRYKGLGSCVVKIEETCNIIL</sequence>
<proteinExistence type="predicted"/>
<comment type="caution">
    <text evidence="1">The sequence shown here is derived from an EMBL/GenBank/DDBJ whole genome shotgun (WGS) entry which is preliminary data.</text>
</comment>
<dbReference type="AlphaFoldDB" id="A0A2T6BUR7"/>
<reference evidence="1 2" key="1">
    <citation type="submission" date="2018-04" db="EMBL/GenBank/DDBJ databases">
        <title>Genomic Encyclopedia of Archaeal and Bacterial Type Strains, Phase II (KMG-II): from individual species to whole genera.</title>
        <authorList>
            <person name="Goeker M."/>
        </authorList>
    </citation>
    <scope>NUCLEOTIDE SEQUENCE [LARGE SCALE GENOMIC DNA]</scope>
    <source>
        <strain evidence="1 2">DSM 25731</strain>
    </source>
</reference>
<evidence type="ECO:0000313" key="1">
    <source>
        <dbReference type="EMBL" id="PTX59818.1"/>
    </source>
</evidence>
<accession>A0A2T6BUR7</accession>
<dbReference type="RefSeq" id="WP_108115969.1">
    <property type="nucleotide sequence ID" value="NZ_QBKT01000008.1"/>
</dbReference>
<gene>
    <name evidence="1" type="ORF">C8N46_108131</name>
</gene>
<dbReference type="Proteomes" id="UP000244090">
    <property type="component" value="Unassembled WGS sequence"/>
</dbReference>
<dbReference type="EMBL" id="QBKT01000008">
    <property type="protein sequence ID" value="PTX59818.1"/>
    <property type="molecule type" value="Genomic_DNA"/>
</dbReference>
<organism evidence="1 2">
    <name type="scientific">Kordia periserrulae</name>
    <dbReference type="NCBI Taxonomy" id="701523"/>
    <lineage>
        <taxon>Bacteria</taxon>
        <taxon>Pseudomonadati</taxon>
        <taxon>Bacteroidota</taxon>
        <taxon>Flavobacteriia</taxon>
        <taxon>Flavobacteriales</taxon>
        <taxon>Flavobacteriaceae</taxon>
        <taxon>Kordia</taxon>
    </lineage>
</organism>
<protein>
    <recommendedName>
        <fullName evidence="3">CRISPR/Cas system CSM-associated protein Csm3 (Group 7 of RAMP superfamily)</fullName>
    </recommendedName>
</protein>
<evidence type="ECO:0008006" key="3">
    <source>
        <dbReference type="Google" id="ProtNLM"/>
    </source>
</evidence>